<dbReference type="NCBIfam" id="TIGR00360">
    <property type="entry name" value="ComEC_N-term"/>
    <property type="match status" value="1"/>
</dbReference>
<evidence type="ECO:0000259" key="7">
    <source>
        <dbReference type="SMART" id="SM00849"/>
    </source>
</evidence>
<dbReference type="eggNOG" id="COG2333">
    <property type="taxonomic scope" value="Bacteria"/>
</dbReference>
<evidence type="ECO:0000313" key="8">
    <source>
        <dbReference type="EMBL" id="KGD63891.1"/>
    </source>
</evidence>
<dbReference type="InterPro" id="IPR052159">
    <property type="entry name" value="Competence_DNA_uptake"/>
</dbReference>
<dbReference type="Pfam" id="PF13567">
    <property type="entry name" value="DUF4131"/>
    <property type="match status" value="1"/>
</dbReference>
<dbReference type="InterPro" id="IPR004797">
    <property type="entry name" value="Competence_ComEC/Rec2"/>
</dbReference>
<dbReference type="CDD" id="cd07731">
    <property type="entry name" value="ComA-like_MBL-fold"/>
    <property type="match status" value="1"/>
</dbReference>
<evidence type="ECO:0000256" key="3">
    <source>
        <dbReference type="ARBA" id="ARBA00022692"/>
    </source>
</evidence>
<keyword evidence="5 6" id="KW-0472">Membrane</keyword>
<dbReference type="Pfam" id="PF03772">
    <property type="entry name" value="Competence"/>
    <property type="match status" value="1"/>
</dbReference>
<evidence type="ECO:0000313" key="9">
    <source>
        <dbReference type="Proteomes" id="UP000029444"/>
    </source>
</evidence>
<dbReference type="GO" id="GO:0030420">
    <property type="term" value="P:establishment of competence for transformation"/>
    <property type="evidence" value="ECO:0007669"/>
    <property type="project" value="InterPro"/>
</dbReference>
<dbReference type="InterPro" id="IPR036866">
    <property type="entry name" value="RibonucZ/Hydroxyglut_hydro"/>
</dbReference>
<dbReference type="InterPro" id="IPR004477">
    <property type="entry name" value="ComEC_N"/>
</dbReference>
<dbReference type="AlphaFoldDB" id="A0A095SGX9"/>
<keyword evidence="2" id="KW-1003">Cell membrane</keyword>
<dbReference type="GO" id="GO:0005886">
    <property type="term" value="C:plasma membrane"/>
    <property type="evidence" value="ECO:0007669"/>
    <property type="project" value="UniProtKB-SubCell"/>
</dbReference>
<accession>A0A095SGX9</accession>
<feature type="transmembrane region" description="Helical" evidence="6">
    <location>
        <begin position="334"/>
        <end position="350"/>
    </location>
</feature>
<comment type="caution">
    <text evidence="8">The sequence shown here is derived from an EMBL/GenBank/DDBJ whole genome shotgun (WGS) entry which is preliminary data.</text>
</comment>
<feature type="transmembrane region" description="Helical" evidence="6">
    <location>
        <begin position="225"/>
        <end position="248"/>
    </location>
</feature>
<organism evidence="8 9">
    <name type="scientific">Alcanivorax nanhaiticus</name>
    <dbReference type="NCBI Taxonomy" id="1177154"/>
    <lineage>
        <taxon>Bacteria</taxon>
        <taxon>Pseudomonadati</taxon>
        <taxon>Pseudomonadota</taxon>
        <taxon>Gammaproteobacteria</taxon>
        <taxon>Oceanospirillales</taxon>
        <taxon>Alcanivoracaceae</taxon>
        <taxon>Alcanivorax</taxon>
    </lineage>
</organism>
<reference evidence="8 9" key="1">
    <citation type="submission" date="2012-09" db="EMBL/GenBank/DDBJ databases">
        <title>Genome Sequence of alkane-degrading Bacterium Alcanivorax sp. 19-m-6.</title>
        <authorList>
            <person name="Lai Q."/>
            <person name="Shao Z."/>
        </authorList>
    </citation>
    <scope>NUCLEOTIDE SEQUENCE [LARGE SCALE GENOMIC DNA]</scope>
    <source>
        <strain evidence="8 9">19-m-6</strain>
    </source>
</reference>
<dbReference type="eggNOG" id="COG0658">
    <property type="taxonomic scope" value="Bacteria"/>
</dbReference>
<dbReference type="Gene3D" id="3.60.15.10">
    <property type="entry name" value="Ribonuclease Z/Hydroxyacylglutathione hydrolase-like"/>
    <property type="match status" value="2"/>
</dbReference>
<evidence type="ECO:0000256" key="4">
    <source>
        <dbReference type="ARBA" id="ARBA00022989"/>
    </source>
</evidence>
<dbReference type="Pfam" id="PF00753">
    <property type="entry name" value="Lactamase_B"/>
    <property type="match status" value="1"/>
</dbReference>
<evidence type="ECO:0000256" key="1">
    <source>
        <dbReference type="ARBA" id="ARBA00004651"/>
    </source>
</evidence>
<feature type="transmembrane region" description="Helical" evidence="6">
    <location>
        <begin position="357"/>
        <end position="376"/>
    </location>
</feature>
<dbReference type="InterPro" id="IPR001279">
    <property type="entry name" value="Metallo-B-lactamas"/>
</dbReference>
<feature type="transmembrane region" description="Helical" evidence="6">
    <location>
        <begin position="268"/>
        <end position="288"/>
    </location>
</feature>
<feature type="transmembrane region" description="Helical" evidence="6">
    <location>
        <begin position="7"/>
        <end position="26"/>
    </location>
</feature>
<comment type="subcellular location">
    <subcellularLocation>
        <location evidence="1">Cell membrane</location>
        <topology evidence="1">Multi-pass membrane protein</topology>
    </subcellularLocation>
</comment>
<evidence type="ECO:0000256" key="2">
    <source>
        <dbReference type="ARBA" id="ARBA00022475"/>
    </source>
</evidence>
<dbReference type="InterPro" id="IPR025405">
    <property type="entry name" value="DUF4131"/>
</dbReference>
<dbReference type="InterPro" id="IPR035681">
    <property type="entry name" value="ComA-like_MBL"/>
</dbReference>
<protein>
    <submittedName>
        <fullName evidence="8">DNA internalization-like protein</fullName>
    </submittedName>
</protein>
<dbReference type="PATRIC" id="fig|1177154.3.peg.2918"/>
<dbReference type="EMBL" id="ARXV01000013">
    <property type="protein sequence ID" value="KGD63891.1"/>
    <property type="molecule type" value="Genomic_DNA"/>
</dbReference>
<dbReference type="NCBIfam" id="TIGR00361">
    <property type="entry name" value="ComEC_Rec2"/>
    <property type="match status" value="1"/>
</dbReference>
<dbReference type="Proteomes" id="UP000029444">
    <property type="component" value="Unassembled WGS sequence"/>
</dbReference>
<dbReference type="STRING" id="1177154.Y5S_02881"/>
<dbReference type="RefSeq" id="WP_231552705.1">
    <property type="nucleotide sequence ID" value="NZ_ARXV01000013.1"/>
</dbReference>
<evidence type="ECO:0000256" key="6">
    <source>
        <dbReference type="SAM" id="Phobius"/>
    </source>
</evidence>
<evidence type="ECO:0000256" key="5">
    <source>
        <dbReference type="ARBA" id="ARBA00023136"/>
    </source>
</evidence>
<dbReference type="PANTHER" id="PTHR30619">
    <property type="entry name" value="DNA INTERNALIZATION/COMPETENCE PROTEIN COMEC/REC2"/>
    <property type="match status" value="1"/>
</dbReference>
<dbReference type="SUPFAM" id="SSF56281">
    <property type="entry name" value="Metallo-hydrolase/oxidoreductase"/>
    <property type="match status" value="1"/>
</dbReference>
<feature type="transmembrane region" description="Helical" evidence="6">
    <location>
        <begin position="441"/>
        <end position="459"/>
    </location>
</feature>
<keyword evidence="4 6" id="KW-1133">Transmembrane helix</keyword>
<dbReference type="PANTHER" id="PTHR30619:SF1">
    <property type="entry name" value="RECOMBINATION PROTEIN 2"/>
    <property type="match status" value="1"/>
</dbReference>
<dbReference type="SMART" id="SM00849">
    <property type="entry name" value="Lactamase_B"/>
    <property type="match status" value="1"/>
</dbReference>
<keyword evidence="9" id="KW-1185">Reference proteome</keyword>
<gene>
    <name evidence="8" type="ORF">Y5S_02881</name>
</gene>
<keyword evidence="3 6" id="KW-0812">Transmembrane</keyword>
<proteinExistence type="predicted"/>
<sequence length="738" mass="80481">MALSIMAGCWFGTLWLVVFLLLMALLAGKGRITTWLCLPLACLYGVWHLHSGLQQRLPDALEGKTLTFTGQVISVPQNRERFRFGRWQHEQHFLFLADSHPQWSGTHRIRVSSYDPEKRVNAGERLQVQLRLKAGRGQYNATGMDLARHDLAAGVSARATLKGAAVMGSAGGLDFWRQQLSGSVSAAVDSSPAARAVLPALVVGDRSRIEGGLLSGFQSTGAAHLLAISGLHVAIVAGAIWWLARLLLAPLCQWLWAPCRRLTLQQLAWFPALGAAALYSALAGFSLPTQRALIMLSVMAVASWLRRTGCLQSSLGWALLLVLLIDPLSALSESLWLSFGAVAIIAILMAGHGGRRLMLLLPLMMAVLSAALFSQWSLVSPLVNLVLIPLYSLLIIPLTLLGAVTGLEVLLEAAGTGVELSVLVMEWLVPLSDSMAPFMPLPSVSSALCLLAGLCLLLLPGLPFPRRLLPFWLLPWLTQSLPPLSEGQWELTAFDVGQGLAVAVRTRDHLLLYDTGAAWSGGSMAESLIVPWLSRYGLSIDRLVISHGDNDHAGGQRVFADTIPRLSGEPTRVAGSEACRAGQQWHWDGVTFTMLWPSVTTFSGNDASCVLLVEGNGWRALLPGDIGRDVEYRMLGQWPQTDLLVLAHHGSRSSTSAALLREVGPRWALASAGYQHYFGHPHPQVLKRLEESGVTVLRTDQDGMIVFRGGGPDNVPFITKWRHDFARPWHRQAGWRFW</sequence>
<feature type="transmembrane region" description="Helical" evidence="6">
    <location>
        <begin position="382"/>
        <end position="402"/>
    </location>
</feature>
<feature type="transmembrane region" description="Helical" evidence="6">
    <location>
        <begin position="309"/>
        <end position="328"/>
    </location>
</feature>
<name>A0A095SGX9_9GAMM</name>
<feature type="domain" description="Metallo-beta-lactamase" evidence="7">
    <location>
        <begin position="498"/>
        <end position="674"/>
    </location>
</feature>